<gene>
    <name evidence="2" type="ORF">HNQ34_002762</name>
</gene>
<dbReference type="AlphaFoldDB" id="A0A7W8MWS1"/>
<comment type="caution">
    <text evidence="2">The sequence shown here is derived from an EMBL/GenBank/DDBJ whole genome shotgun (WGS) entry which is preliminary data.</text>
</comment>
<protein>
    <submittedName>
        <fullName evidence="2">Uncharacterized protein YpmS</fullName>
    </submittedName>
</protein>
<keyword evidence="1" id="KW-0812">Transmembrane</keyword>
<accession>A0A7W8MWS1</accession>
<keyword evidence="1" id="KW-1133">Transmembrane helix</keyword>
<organism evidence="2 3">
    <name type="scientific">Anoxybacteroides tepidamans</name>
    <dbReference type="NCBI Taxonomy" id="265948"/>
    <lineage>
        <taxon>Bacteria</taxon>
        <taxon>Bacillati</taxon>
        <taxon>Bacillota</taxon>
        <taxon>Bacilli</taxon>
        <taxon>Bacillales</taxon>
        <taxon>Anoxybacillaceae</taxon>
        <taxon>Anoxybacteroides</taxon>
    </lineage>
</organism>
<evidence type="ECO:0000256" key="1">
    <source>
        <dbReference type="SAM" id="Phobius"/>
    </source>
</evidence>
<feature type="transmembrane region" description="Helical" evidence="1">
    <location>
        <begin position="7"/>
        <end position="26"/>
    </location>
</feature>
<keyword evidence="1" id="KW-0472">Membrane</keyword>
<reference evidence="2 3" key="1">
    <citation type="submission" date="2020-08" db="EMBL/GenBank/DDBJ databases">
        <title>Genomic Encyclopedia of Type Strains, Phase IV (KMG-IV): sequencing the most valuable type-strain genomes for metagenomic binning, comparative biology and taxonomic classification.</title>
        <authorList>
            <person name="Goeker M."/>
        </authorList>
    </citation>
    <scope>NUCLEOTIDE SEQUENCE [LARGE SCALE GENOMIC DNA]</scope>
    <source>
        <strain evidence="2 3">DSM 16325</strain>
    </source>
</reference>
<dbReference type="EMBL" id="JACHEP010000019">
    <property type="protein sequence ID" value="MBB5325661.1"/>
    <property type="molecule type" value="Genomic_DNA"/>
</dbReference>
<evidence type="ECO:0000313" key="2">
    <source>
        <dbReference type="EMBL" id="MBB5325661.1"/>
    </source>
</evidence>
<dbReference type="InterPro" id="IPR018672">
    <property type="entry name" value="DUF2140"/>
</dbReference>
<name>A0A7W8MWS1_9BACL</name>
<dbReference type="Pfam" id="PF09911">
    <property type="entry name" value="DUF2140"/>
    <property type="match status" value="1"/>
</dbReference>
<dbReference type="Proteomes" id="UP000520011">
    <property type="component" value="Unassembled WGS sequence"/>
</dbReference>
<proteinExistence type="predicted"/>
<dbReference type="RefSeq" id="WP_183255419.1">
    <property type="nucleotide sequence ID" value="NZ_JACHEP010000019.1"/>
</dbReference>
<sequence length="186" mass="21276">MKWKIAFFALLTVNIVAVSALFFLIFQPSKQTVPAPETAKGATFLVYSSKEDMSVIINDYIQKKMKKQSLPYRVWISDRVHLASKFLIFGREVDVTVSFVPKVVNGDLELGDPDLSLGELRIPVEYALKYLQKYANLPEEVIIDPENTRIYVALTNIHFKNGYRISAKEFDLQRDNIVFTLTVPIK</sequence>
<evidence type="ECO:0000313" key="3">
    <source>
        <dbReference type="Proteomes" id="UP000520011"/>
    </source>
</evidence>
<keyword evidence="3" id="KW-1185">Reference proteome</keyword>